<evidence type="ECO:0000313" key="1">
    <source>
        <dbReference type="EMBL" id="KAK8898972.1"/>
    </source>
</evidence>
<reference evidence="1 2" key="1">
    <citation type="submission" date="2024-04" db="EMBL/GenBank/DDBJ databases">
        <title>Tritrichomonas musculus Genome.</title>
        <authorList>
            <person name="Alves-Ferreira E."/>
            <person name="Grigg M."/>
            <person name="Lorenzi H."/>
            <person name="Galac M."/>
        </authorList>
    </citation>
    <scope>NUCLEOTIDE SEQUENCE [LARGE SCALE GENOMIC DNA]</scope>
    <source>
        <strain evidence="1 2">EAF2021</strain>
    </source>
</reference>
<comment type="caution">
    <text evidence="1">The sequence shown here is derived from an EMBL/GenBank/DDBJ whole genome shotgun (WGS) entry which is preliminary data.</text>
</comment>
<dbReference type="InterPro" id="IPR015315">
    <property type="entry name" value="DUF1963"/>
</dbReference>
<evidence type="ECO:0000313" key="2">
    <source>
        <dbReference type="Proteomes" id="UP001470230"/>
    </source>
</evidence>
<protein>
    <recommendedName>
        <fullName evidence="3">DUF1963 domain-containing protein</fullName>
    </recommendedName>
</protein>
<organism evidence="1 2">
    <name type="scientific">Tritrichomonas musculus</name>
    <dbReference type="NCBI Taxonomy" id="1915356"/>
    <lineage>
        <taxon>Eukaryota</taxon>
        <taxon>Metamonada</taxon>
        <taxon>Parabasalia</taxon>
        <taxon>Tritrichomonadida</taxon>
        <taxon>Tritrichomonadidae</taxon>
        <taxon>Tritrichomonas</taxon>
    </lineage>
</organism>
<gene>
    <name evidence="1" type="ORF">M9Y10_001267</name>
</gene>
<dbReference type="SUPFAM" id="SSF103032">
    <property type="entry name" value="Hypothetical protein YwqG"/>
    <property type="match status" value="1"/>
</dbReference>
<keyword evidence="2" id="KW-1185">Reference proteome</keyword>
<dbReference type="Gene3D" id="2.30.320.10">
    <property type="entry name" value="YwqG-like"/>
    <property type="match status" value="1"/>
</dbReference>
<dbReference type="InterPro" id="IPR035948">
    <property type="entry name" value="YwqG-like_sf"/>
</dbReference>
<dbReference type="Proteomes" id="UP001470230">
    <property type="component" value="Unassembled WGS sequence"/>
</dbReference>
<dbReference type="Pfam" id="PF09234">
    <property type="entry name" value="DUF1963"/>
    <property type="match status" value="1"/>
</dbReference>
<dbReference type="EMBL" id="JAPFFF010000001">
    <property type="protein sequence ID" value="KAK8898972.1"/>
    <property type="molecule type" value="Genomic_DNA"/>
</dbReference>
<name>A0ABR2L6K4_9EUKA</name>
<sequence>MKKEEIIKAIIPSFPSHLDIFLASIFNISNDVIKDNRYTTASYMSIIKDSILKVAKLSYEQLAEILGKIIQPPYSLFAKVFIKGDMKLREHLEKINPEIYRELDNQINNLYKLLNCFKKQYYYPEVIHCDTSNPRISKFGGSCPYLPSRGPKVCSCGEAKLQPVFSLYVPSLPQKIKDLFPSNHEYVVVGYSCESCYEELEVELFTDAEIDELVYDGVASDDYVFNEARTVINWRQNEMYPVDLKNSGFDLPNKEKYSDEEIFLIEEILDYERQNREPTYLGGYPVFIQEDNTPPDHQLLIEMEESEASTNIWGDCGTCQVWMKTGDDFGSFIMSYDCS</sequence>
<evidence type="ECO:0008006" key="3">
    <source>
        <dbReference type="Google" id="ProtNLM"/>
    </source>
</evidence>
<proteinExistence type="predicted"/>
<accession>A0ABR2L6K4</accession>